<dbReference type="EMBL" id="KI695388">
    <property type="protein sequence ID" value="ETM35955.1"/>
    <property type="molecule type" value="Genomic_DNA"/>
</dbReference>
<feature type="non-terminal residue" evidence="2">
    <location>
        <position position="81"/>
    </location>
</feature>
<gene>
    <name evidence="2" type="ORF">L914_17235</name>
</gene>
<feature type="region of interest" description="Disordered" evidence="1">
    <location>
        <begin position="1"/>
        <end position="25"/>
    </location>
</feature>
<name>W2MI16_PHYNI</name>
<organism evidence="2">
    <name type="scientific">Phytophthora nicotianae</name>
    <name type="common">Potato buckeye rot agent</name>
    <name type="synonym">Phytophthora parasitica</name>
    <dbReference type="NCBI Taxonomy" id="4792"/>
    <lineage>
        <taxon>Eukaryota</taxon>
        <taxon>Sar</taxon>
        <taxon>Stramenopiles</taxon>
        <taxon>Oomycota</taxon>
        <taxon>Peronosporomycetes</taxon>
        <taxon>Peronosporales</taxon>
        <taxon>Peronosporaceae</taxon>
        <taxon>Phytophthora</taxon>
    </lineage>
</organism>
<reference evidence="2" key="1">
    <citation type="submission" date="2013-11" db="EMBL/GenBank/DDBJ databases">
        <title>The Genome Sequence of Phytophthora parasitica IAC_01/95.</title>
        <authorList>
            <consortium name="The Broad Institute Genomics Platform"/>
            <person name="Russ C."/>
            <person name="Tyler B."/>
            <person name="Panabieres F."/>
            <person name="Shan W."/>
            <person name="Tripathy S."/>
            <person name="Grunwald N."/>
            <person name="Machado M."/>
            <person name="Johnson C.S."/>
            <person name="Arredondo F."/>
            <person name="Hong C."/>
            <person name="Coffey M."/>
            <person name="Young S.K."/>
            <person name="Zeng Q."/>
            <person name="Gargeya S."/>
            <person name="Fitzgerald M."/>
            <person name="Abouelleil A."/>
            <person name="Alvarado L."/>
            <person name="Chapman S.B."/>
            <person name="Gainer-Dewar J."/>
            <person name="Goldberg J."/>
            <person name="Griggs A."/>
            <person name="Gujja S."/>
            <person name="Hansen M."/>
            <person name="Howarth C."/>
            <person name="Imamovic A."/>
            <person name="Ireland A."/>
            <person name="Larimer J."/>
            <person name="McCowan C."/>
            <person name="Murphy C."/>
            <person name="Pearson M."/>
            <person name="Poon T.W."/>
            <person name="Priest M."/>
            <person name="Roberts A."/>
            <person name="Saif S."/>
            <person name="Shea T."/>
            <person name="Sykes S."/>
            <person name="Wortman J."/>
            <person name="Nusbaum C."/>
            <person name="Birren B."/>
        </authorList>
    </citation>
    <scope>NUCLEOTIDE SEQUENCE [LARGE SCALE GENOMIC DNA]</scope>
    <source>
        <strain evidence="2">IAC_01/95</strain>
    </source>
</reference>
<proteinExistence type="predicted"/>
<sequence>MSKRYERGTRCQGSPQLARVATDNRQTKYHKIRRCHRHKDEIATAVNAVCILRQTYLVIVVAEQETMNMHCKIRTHKKHHR</sequence>
<dbReference type="Proteomes" id="UP000054532">
    <property type="component" value="Unassembled WGS sequence"/>
</dbReference>
<protein>
    <submittedName>
        <fullName evidence="2">Uncharacterized protein</fullName>
    </submittedName>
</protein>
<accession>W2MI16</accession>
<evidence type="ECO:0000313" key="2">
    <source>
        <dbReference type="EMBL" id="ETM35955.1"/>
    </source>
</evidence>
<dbReference type="AlphaFoldDB" id="W2MI16"/>
<evidence type="ECO:0000256" key="1">
    <source>
        <dbReference type="SAM" id="MobiDB-lite"/>
    </source>
</evidence>